<dbReference type="UniPathway" id="UPA00124"/>
<dbReference type="EC" id="5.1.3.13" evidence="4"/>
<feature type="active site" description="Proton donor" evidence="2">
    <location>
        <position position="132"/>
    </location>
</feature>
<evidence type="ECO:0000256" key="1">
    <source>
        <dbReference type="ARBA" id="ARBA00010154"/>
    </source>
</evidence>
<comment type="pathway">
    <text evidence="4">Carbohydrate biosynthesis; dTDP-L-rhamnose biosynthesis.</text>
</comment>
<dbReference type="GO" id="GO:0005829">
    <property type="term" value="C:cytosol"/>
    <property type="evidence" value="ECO:0007669"/>
    <property type="project" value="TreeGrafter"/>
</dbReference>
<evidence type="ECO:0000313" key="5">
    <source>
        <dbReference type="EMBL" id="GGI05368.1"/>
    </source>
</evidence>
<keyword evidence="4" id="KW-0413">Isomerase</keyword>
<reference evidence="5" key="1">
    <citation type="journal article" date="2014" name="Int. J. Syst. Evol. Microbiol.">
        <title>Complete genome sequence of Corynebacterium casei LMG S-19264T (=DSM 44701T), isolated from a smear-ripened cheese.</title>
        <authorList>
            <consortium name="US DOE Joint Genome Institute (JGI-PGF)"/>
            <person name="Walter F."/>
            <person name="Albersmeier A."/>
            <person name="Kalinowski J."/>
            <person name="Ruckert C."/>
        </authorList>
    </citation>
    <scope>NUCLEOTIDE SEQUENCE</scope>
    <source>
        <strain evidence="5">CGMCC 1.14988</strain>
    </source>
</reference>
<dbReference type="NCBIfam" id="TIGR01221">
    <property type="entry name" value="rmlC"/>
    <property type="match status" value="1"/>
</dbReference>
<dbReference type="PANTHER" id="PTHR21047">
    <property type="entry name" value="DTDP-6-DEOXY-D-GLUCOSE-3,5 EPIMERASE"/>
    <property type="match status" value="1"/>
</dbReference>
<feature type="active site" description="Proton acceptor" evidence="2">
    <location>
        <position position="62"/>
    </location>
</feature>
<comment type="caution">
    <text evidence="5">The sequence shown here is derived from an EMBL/GenBank/DDBJ whole genome shotgun (WGS) entry which is preliminary data.</text>
</comment>
<dbReference type="GO" id="GO:0008830">
    <property type="term" value="F:dTDP-4-dehydrorhamnose 3,5-epimerase activity"/>
    <property type="evidence" value="ECO:0007669"/>
    <property type="project" value="UniProtKB-UniRule"/>
</dbReference>
<keyword evidence="6" id="KW-1185">Reference proteome</keyword>
<accession>A0A8J3A7A6</accession>
<proteinExistence type="inferred from homology"/>
<dbReference type="OrthoDB" id="9800680at2"/>
<feature type="site" description="Participates in a stacking interaction with the thymidine ring of dTDP-4-oxo-6-deoxyglucose" evidence="3">
    <location>
        <position position="138"/>
    </location>
</feature>
<dbReference type="EMBL" id="BMHA01000004">
    <property type="protein sequence ID" value="GGI05368.1"/>
    <property type="molecule type" value="Genomic_DNA"/>
</dbReference>
<dbReference type="GO" id="GO:0000271">
    <property type="term" value="P:polysaccharide biosynthetic process"/>
    <property type="evidence" value="ECO:0007669"/>
    <property type="project" value="TreeGrafter"/>
</dbReference>
<dbReference type="RefSeq" id="WP_130649382.1">
    <property type="nucleotide sequence ID" value="NZ_BMHA01000004.1"/>
</dbReference>
<reference evidence="5" key="2">
    <citation type="submission" date="2020-09" db="EMBL/GenBank/DDBJ databases">
        <authorList>
            <person name="Sun Q."/>
            <person name="Zhou Y."/>
        </authorList>
    </citation>
    <scope>NUCLEOTIDE SEQUENCE</scope>
    <source>
        <strain evidence="5">CGMCC 1.14988</strain>
    </source>
</reference>
<gene>
    <name evidence="5" type="ORF">GCM10011354_13750</name>
</gene>
<comment type="function">
    <text evidence="4">Catalyzes the epimerization of the C3' and C5'positions of dTDP-6-deoxy-D-xylo-4-hexulose, forming dTDP-6-deoxy-L-lyxo-4-hexulose.</text>
</comment>
<comment type="subunit">
    <text evidence="4">Homodimer.</text>
</comment>
<sequence length="181" mass="19501">MRFTPTEVDGVFVVDVEPHADERGSLARAYCAEELAAHGLEADVAQMNLNHSVRAGTLRGLHFQHAPHGEAKLVRCVRGAVFDVAADVRPDSPTYGRWVGVELTADNRRALFVPAGCAHGFQTLVDDTELLYTASHPYTPGAEGGVHHADPMFEIPWPLPVASVSDKDASWPHVPSADTTG</sequence>
<evidence type="ECO:0000256" key="2">
    <source>
        <dbReference type="PIRSR" id="PIRSR600888-1"/>
    </source>
</evidence>
<comment type="catalytic activity">
    <reaction evidence="4">
        <text>dTDP-4-dehydro-6-deoxy-alpha-D-glucose = dTDP-4-dehydro-beta-L-rhamnose</text>
        <dbReference type="Rhea" id="RHEA:16969"/>
        <dbReference type="ChEBI" id="CHEBI:57649"/>
        <dbReference type="ChEBI" id="CHEBI:62830"/>
        <dbReference type="EC" id="5.1.3.13"/>
    </reaction>
</comment>
<dbReference type="SUPFAM" id="SSF51182">
    <property type="entry name" value="RmlC-like cupins"/>
    <property type="match status" value="1"/>
</dbReference>
<dbReference type="Pfam" id="PF00908">
    <property type="entry name" value="dTDP_sugar_isom"/>
    <property type="match status" value="1"/>
</dbReference>
<dbReference type="AlphaFoldDB" id="A0A8J3A7A6"/>
<organism evidence="5 6">
    <name type="scientific">Egicoccus halophilus</name>
    <dbReference type="NCBI Taxonomy" id="1670830"/>
    <lineage>
        <taxon>Bacteria</taxon>
        <taxon>Bacillati</taxon>
        <taxon>Actinomycetota</taxon>
        <taxon>Nitriliruptoria</taxon>
        <taxon>Egicoccales</taxon>
        <taxon>Egicoccaceae</taxon>
        <taxon>Egicoccus</taxon>
    </lineage>
</organism>
<dbReference type="InterPro" id="IPR014710">
    <property type="entry name" value="RmlC-like_jellyroll"/>
</dbReference>
<dbReference type="PANTHER" id="PTHR21047:SF2">
    <property type="entry name" value="THYMIDINE DIPHOSPHO-4-KETO-RHAMNOSE 3,5-EPIMERASE"/>
    <property type="match status" value="1"/>
</dbReference>
<name>A0A8J3A7A6_9ACTN</name>
<dbReference type="InterPro" id="IPR000888">
    <property type="entry name" value="RmlC-like"/>
</dbReference>
<dbReference type="InterPro" id="IPR011051">
    <property type="entry name" value="RmlC_Cupin_sf"/>
</dbReference>
<evidence type="ECO:0000256" key="3">
    <source>
        <dbReference type="PIRSR" id="PIRSR600888-3"/>
    </source>
</evidence>
<comment type="similarity">
    <text evidence="1 4">Belongs to the dTDP-4-dehydrorhamnose 3,5-epimerase family.</text>
</comment>
<dbReference type="GO" id="GO:0019305">
    <property type="term" value="P:dTDP-rhamnose biosynthetic process"/>
    <property type="evidence" value="ECO:0007669"/>
    <property type="project" value="UniProtKB-UniRule"/>
</dbReference>
<protein>
    <recommendedName>
        <fullName evidence="4">dTDP-4-dehydrorhamnose 3,5-epimerase</fullName>
        <ecNumber evidence="4">5.1.3.13</ecNumber>
    </recommendedName>
    <alternativeName>
        <fullName evidence="4">Thymidine diphospho-4-keto-rhamnose 3,5-epimerase</fullName>
    </alternativeName>
</protein>
<evidence type="ECO:0000313" key="6">
    <source>
        <dbReference type="Proteomes" id="UP000650511"/>
    </source>
</evidence>
<dbReference type="Proteomes" id="UP000650511">
    <property type="component" value="Unassembled WGS sequence"/>
</dbReference>
<dbReference type="CDD" id="cd00438">
    <property type="entry name" value="cupin_RmlC"/>
    <property type="match status" value="1"/>
</dbReference>
<evidence type="ECO:0000256" key="4">
    <source>
        <dbReference type="RuleBase" id="RU364069"/>
    </source>
</evidence>
<dbReference type="Gene3D" id="2.60.120.10">
    <property type="entry name" value="Jelly Rolls"/>
    <property type="match status" value="1"/>
</dbReference>